<name>A0A165SHW3_9RHOB</name>
<keyword evidence="3" id="KW-0238">DNA-binding</keyword>
<keyword evidence="4" id="KW-0804">Transcription</keyword>
<protein>
    <submittedName>
        <fullName evidence="6">LysR family transcriptional regulator</fullName>
    </submittedName>
</protein>
<dbReference type="Pfam" id="PF00126">
    <property type="entry name" value="HTH_1"/>
    <property type="match status" value="1"/>
</dbReference>
<dbReference type="PANTHER" id="PTHR30419">
    <property type="entry name" value="HTH-TYPE TRANSCRIPTIONAL REGULATOR YBHD"/>
    <property type="match status" value="1"/>
</dbReference>
<accession>A0A165SHW3</accession>
<dbReference type="Gene3D" id="3.40.190.10">
    <property type="entry name" value="Periplasmic binding protein-like II"/>
    <property type="match status" value="2"/>
</dbReference>
<dbReference type="EMBL" id="CP012661">
    <property type="protein sequence ID" value="AMY68239.1"/>
    <property type="molecule type" value="Genomic_DNA"/>
</dbReference>
<sequence>MAINSLTLLRRMMARARLRHMQALIALDDLRSMSRAAEAMDMTQPAMSQLVAELEQLLETTLFLRHSRGVTPTRTATDLLPVARRIIAATEEGAELIASHKRRDGGLVRIGVSIAAESGLLHGALPTFARRHPDIQVQIESLLGQNLDASFTSDTFDIIACRWRQIVPADWEFVSCLPDSLEVACAPSHPLAASGVATDADLQEATWLTNHVATVARQHFDAFTRNADWTIRHEVQIISRVPAVILPLLASGGLLSLLPRSIVKPWIDDGRLVSIKTPLSFPLPEVGFYWRPTEVGAASRLLASELKLSGQTTTPASTLHAGAANVPPVER</sequence>
<comment type="similarity">
    <text evidence="1">Belongs to the LysR transcriptional regulatory family.</text>
</comment>
<dbReference type="InterPro" id="IPR005119">
    <property type="entry name" value="LysR_subst-bd"/>
</dbReference>
<dbReference type="InterPro" id="IPR000847">
    <property type="entry name" value="LysR_HTH_N"/>
</dbReference>
<keyword evidence="7" id="KW-1185">Reference proteome</keyword>
<dbReference type="STRING" id="1335048.AKL17_0980"/>
<dbReference type="Pfam" id="PF03466">
    <property type="entry name" value="LysR_substrate"/>
    <property type="match status" value="1"/>
</dbReference>
<organism evidence="6 7">
    <name type="scientific">Frigidibacter mobilis</name>
    <dbReference type="NCBI Taxonomy" id="1335048"/>
    <lineage>
        <taxon>Bacteria</taxon>
        <taxon>Pseudomonadati</taxon>
        <taxon>Pseudomonadota</taxon>
        <taxon>Alphaproteobacteria</taxon>
        <taxon>Rhodobacterales</taxon>
        <taxon>Paracoccaceae</taxon>
        <taxon>Frigidibacter</taxon>
    </lineage>
</organism>
<feature type="domain" description="HTH lysR-type" evidence="5">
    <location>
        <begin position="18"/>
        <end position="73"/>
    </location>
</feature>
<dbReference type="SUPFAM" id="SSF46785">
    <property type="entry name" value="Winged helix' DNA-binding domain"/>
    <property type="match status" value="1"/>
</dbReference>
<dbReference type="InterPro" id="IPR050950">
    <property type="entry name" value="HTH-type_LysR_regulators"/>
</dbReference>
<dbReference type="AlphaFoldDB" id="A0A165SHW3"/>
<dbReference type="KEGG" id="daa:AKL17_0980"/>
<evidence type="ECO:0000256" key="4">
    <source>
        <dbReference type="ARBA" id="ARBA00023163"/>
    </source>
</evidence>
<dbReference type="PANTHER" id="PTHR30419:SF8">
    <property type="entry name" value="NITROGEN ASSIMILATION TRANSCRIPTIONAL ACTIVATOR-RELATED"/>
    <property type="match status" value="1"/>
</dbReference>
<evidence type="ECO:0000313" key="6">
    <source>
        <dbReference type="EMBL" id="AMY68239.1"/>
    </source>
</evidence>
<evidence type="ECO:0000256" key="2">
    <source>
        <dbReference type="ARBA" id="ARBA00023015"/>
    </source>
</evidence>
<reference evidence="6 7" key="1">
    <citation type="submission" date="2015-09" db="EMBL/GenBank/DDBJ databases">
        <title>Complete genome sequence of Defluviimonas alba cai42t isolated from an oilfield in Xinjiang.</title>
        <authorList>
            <person name="Geng S."/>
            <person name="Pan X."/>
            <person name="Wu X."/>
        </authorList>
    </citation>
    <scope>NUCLEOTIDE SEQUENCE [LARGE SCALE GENOMIC DNA]</scope>
    <source>
        <strain evidence="7">cai42</strain>
    </source>
</reference>
<dbReference type="PROSITE" id="PS50931">
    <property type="entry name" value="HTH_LYSR"/>
    <property type="match status" value="1"/>
</dbReference>
<evidence type="ECO:0000256" key="3">
    <source>
        <dbReference type="ARBA" id="ARBA00023125"/>
    </source>
</evidence>
<evidence type="ECO:0000256" key="1">
    <source>
        <dbReference type="ARBA" id="ARBA00009437"/>
    </source>
</evidence>
<dbReference type="InterPro" id="IPR036390">
    <property type="entry name" value="WH_DNA-bd_sf"/>
</dbReference>
<gene>
    <name evidence="6" type="ORF">AKL17_0980</name>
</gene>
<dbReference type="SUPFAM" id="SSF53850">
    <property type="entry name" value="Periplasmic binding protein-like II"/>
    <property type="match status" value="1"/>
</dbReference>
<dbReference type="Proteomes" id="UP000076128">
    <property type="component" value="Chromosome"/>
</dbReference>
<proteinExistence type="inferred from homology"/>
<dbReference type="GO" id="GO:0003700">
    <property type="term" value="F:DNA-binding transcription factor activity"/>
    <property type="evidence" value="ECO:0007669"/>
    <property type="project" value="InterPro"/>
</dbReference>
<dbReference type="InterPro" id="IPR036388">
    <property type="entry name" value="WH-like_DNA-bd_sf"/>
</dbReference>
<evidence type="ECO:0000259" key="5">
    <source>
        <dbReference type="PROSITE" id="PS50931"/>
    </source>
</evidence>
<dbReference type="PRINTS" id="PR00039">
    <property type="entry name" value="HTHLYSR"/>
</dbReference>
<dbReference type="GO" id="GO:0005829">
    <property type="term" value="C:cytosol"/>
    <property type="evidence" value="ECO:0007669"/>
    <property type="project" value="TreeGrafter"/>
</dbReference>
<evidence type="ECO:0000313" key="7">
    <source>
        <dbReference type="Proteomes" id="UP000076128"/>
    </source>
</evidence>
<keyword evidence="2" id="KW-0805">Transcription regulation</keyword>
<dbReference type="Gene3D" id="1.10.10.10">
    <property type="entry name" value="Winged helix-like DNA-binding domain superfamily/Winged helix DNA-binding domain"/>
    <property type="match status" value="1"/>
</dbReference>
<dbReference type="GO" id="GO:0003677">
    <property type="term" value="F:DNA binding"/>
    <property type="evidence" value="ECO:0007669"/>
    <property type="project" value="UniProtKB-KW"/>
</dbReference>